<accession>A0AA36D6S9</accession>
<evidence type="ECO:0000256" key="6">
    <source>
        <dbReference type="ARBA" id="ARBA00023069"/>
    </source>
</evidence>
<feature type="non-terminal residue" evidence="11">
    <location>
        <position position="658"/>
    </location>
</feature>
<keyword evidence="3" id="KW-0853">WD repeat</keyword>
<evidence type="ECO:0000256" key="1">
    <source>
        <dbReference type="ARBA" id="ARBA00004120"/>
    </source>
</evidence>
<keyword evidence="8" id="KW-0966">Cell projection</keyword>
<evidence type="ECO:0000259" key="10">
    <source>
        <dbReference type="Pfam" id="PF24762"/>
    </source>
</evidence>
<dbReference type="EMBL" id="CATQJA010002662">
    <property type="protein sequence ID" value="CAJ0580754.1"/>
    <property type="molecule type" value="Genomic_DNA"/>
</dbReference>
<dbReference type="Gene3D" id="1.25.40.470">
    <property type="match status" value="2"/>
</dbReference>
<dbReference type="Pfam" id="PF23145">
    <property type="entry name" value="Zf_2nd_IFT121"/>
    <property type="match status" value="1"/>
</dbReference>
<evidence type="ECO:0008006" key="13">
    <source>
        <dbReference type="Google" id="ProtNLM"/>
    </source>
</evidence>
<keyword evidence="5" id="KW-0970">Cilium biogenesis/degradation</keyword>
<dbReference type="GO" id="GO:0005929">
    <property type="term" value="C:cilium"/>
    <property type="evidence" value="ECO:0007669"/>
    <property type="project" value="TreeGrafter"/>
</dbReference>
<dbReference type="GO" id="GO:0060271">
    <property type="term" value="P:cilium assembly"/>
    <property type="evidence" value="ECO:0007669"/>
    <property type="project" value="TreeGrafter"/>
</dbReference>
<dbReference type="GO" id="GO:0030991">
    <property type="term" value="C:intraciliary transport particle A"/>
    <property type="evidence" value="ECO:0007669"/>
    <property type="project" value="TreeGrafter"/>
</dbReference>
<keyword evidence="12" id="KW-1185">Reference proteome</keyword>
<reference evidence="11" key="1">
    <citation type="submission" date="2023-06" db="EMBL/GenBank/DDBJ databases">
        <authorList>
            <person name="Delattre M."/>
        </authorList>
    </citation>
    <scope>NUCLEOTIDE SEQUENCE</scope>
    <source>
        <strain evidence="11">AF72</strain>
    </source>
</reference>
<evidence type="ECO:0000313" key="11">
    <source>
        <dbReference type="EMBL" id="CAJ0580754.1"/>
    </source>
</evidence>
<evidence type="ECO:0000256" key="2">
    <source>
        <dbReference type="ARBA" id="ARBA00022490"/>
    </source>
</evidence>
<dbReference type="InterPro" id="IPR056170">
    <property type="entry name" value="Znf_IFT121-like"/>
</dbReference>
<dbReference type="Proteomes" id="UP001177023">
    <property type="component" value="Unassembled WGS sequence"/>
</dbReference>
<proteinExistence type="predicted"/>
<keyword evidence="6" id="KW-0969">Cilium</keyword>
<dbReference type="AlphaFoldDB" id="A0AA36D6S9"/>
<evidence type="ECO:0000256" key="8">
    <source>
        <dbReference type="ARBA" id="ARBA00023273"/>
    </source>
</evidence>
<comment type="caution">
    <text evidence="11">The sequence shown here is derived from an EMBL/GenBank/DDBJ whole genome shotgun (WGS) entry which is preliminary data.</text>
</comment>
<evidence type="ECO:0000313" key="12">
    <source>
        <dbReference type="Proteomes" id="UP001177023"/>
    </source>
</evidence>
<evidence type="ECO:0000256" key="4">
    <source>
        <dbReference type="ARBA" id="ARBA00022737"/>
    </source>
</evidence>
<dbReference type="Pfam" id="PF24762">
    <property type="entry name" value="TPR_IF140-IFT172"/>
    <property type="match status" value="1"/>
</dbReference>
<dbReference type="PANTHER" id="PTHR14920:SF0">
    <property type="entry name" value="WD REPEAT DOMAIN 19"/>
    <property type="match status" value="1"/>
</dbReference>
<organism evidence="11 12">
    <name type="scientific">Mesorhabditis spiculigera</name>
    <dbReference type="NCBI Taxonomy" id="96644"/>
    <lineage>
        <taxon>Eukaryota</taxon>
        <taxon>Metazoa</taxon>
        <taxon>Ecdysozoa</taxon>
        <taxon>Nematoda</taxon>
        <taxon>Chromadorea</taxon>
        <taxon>Rhabditida</taxon>
        <taxon>Rhabditina</taxon>
        <taxon>Rhabditomorpha</taxon>
        <taxon>Rhabditoidea</taxon>
        <taxon>Rhabditidae</taxon>
        <taxon>Mesorhabditinae</taxon>
        <taxon>Mesorhabditis</taxon>
    </lineage>
</organism>
<dbReference type="InterPro" id="IPR011990">
    <property type="entry name" value="TPR-like_helical_dom_sf"/>
</dbReference>
<dbReference type="InterPro" id="IPR056168">
    <property type="entry name" value="TPR_IF140/IFT172/WDR19"/>
</dbReference>
<name>A0AA36D6S9_9BILA</name>
<dbReference type="PANTHER" id="PTHR14920">
    <property type="entry name" value="OSMOTIC AVOIDANCE ABNORMAL PROTEIN 1/WD REPEAT MEMBRANE PROTEIN"/>
    <property type="match status" value="1"/>
</dbReference>
<gene>
    <name evidence="11" type="ORF">MSPICULIGERA_LOCUS18938</name>
</gene>
<evidence type="ECO:0000259" key="9">
    <source>
        <dbReference type="Pfam" id="PF23145"/>
    </source>
</evidence>
<comment type="subcellular location">
    <subcellularLocation>
        <location evidence="1">Cytoplasm</location>
        <location evidence="1">Cytoskeleton</location>
        <location evidence="1">Cilium basal body</location>
    </subcellularLocation>
</comment>
<evidence type="ECO:0000256" key="7">
    <source>
        <dbReference type="ARBA" id="ARBA00023212"/>
    </source>
</evidence>
<dbReference type="SUPFAM" id="SSF48452">
    <property type="entry name" value="TPR-like"/>
    <property type="match status" value="1"/>
</dbReference>
<dbReference type="InterPro" id="IPR040379">
    <property type="entry name" value="WDR19/dyf-2"/>
</dbReference>
<evidence type="ECO:0000256" key="5">
    <source>
        <dbReference type="ARBA" id="ARBA00022794"/>
    </source>
</evidence>
<evidence type="ECO:0000256" key="3">
    <source>
        <dbReference type="ARBA" id="ARBA00022574"/>
    </source>
</evidence>
<keyword evidence="2" id="KW-0963">Cytoplasm</keyword>
<protein>
    <recommendedName>
        <fullName evidence="13">WD repeat-containing protein 19</fullName>
    </recommendedName>
</protein>
<dbReference type="GO" id="GO:0035721">
    <property type="term" value="P:intraciliary retrograde transport"/>
    <property type="evidence" value="ECO:0007669"/>
    <property type="project" value="InterPro"/>
</dbReference>
<keyword evidence="4" id="KW-0677">Repeat</keyword>
<keyword evidence="7" id="KW-0206">Cytoskeleton</keyword>
<sequence length="658" mass="74303">MQNLNIDLAIRVFRHIGEISMVFALEEVNDLEEKVLVSGHLALLIEDFDTAEKNFLLSTQPLEALDMRRDLLHWPKALDLAQKLSPDQIPYISKEYAQQLEFMGDYSTAMMHYEEGILKDPEDQEHNDVCKSGVARTALRIGDVRKGMELAVEIEGRLIKKECALILEHLKQFTDAAVIYEIGQFYDRAAAASLKAKNWSKVAELLPKVKSPKIHAQYGRVMEGEKKFKEAAAAYKNAKDYDNLVRVLLDHMDMAEEAVRVVRESRSVEGAKHVAKFFTKLGEHTSAIQFLVLSQCQQEAYQLAEQTGKMEDYAEALGDTGTVEQYAQVADFFASMGNTLLSGTYHFKAGHYAVAMDYLLSLGENFEALRTAIECVAEAGDQGLIHRLTQFLLGETDQIPKDPKYLFRMYVALHMSREAAKTAVVIAKDEQNRGNYKVARDLLFAMHQDLNDKNIAVPNEMQYSMMLVHSYLIVRNLIKRDDTMHAARMLIRVAQNISWFMTHSVSILTSAVVICTKAGLRGAAHRFAVQLMQAENRNKIDVKYKKKIEQIVRKTDKPTDPAEPVVPCPFCRHPVAETELSCVMCKNQLPYCVVTGRHIDADDFALCEGCHFPGYFSEFKRLAALGEPCPMCAASCGDTTRADWDSYVLATRKKKEEL</sequence>
<feature type="domain" description="IF140/IFT172/WDR19 TPR" evidence="10">
    <location>
        <begin position="160"/>
        <end position="394"/>
    </location>
</feature>
<feature type="domain" description="IFT121-like zinc finger" evidence="9">
    <location>
        <begin position="590"/>
        <end position="635"/>
    </location>
</feature>